<accession>A0A166NVX8</accession>
<dbReference type="Proteomes" id="UP000078544">
    <property type="component" value="Unassembled WGS sequence"/>
</dbReference>
<evidence type="ECO:0000256" key="1">
    <source>
        <dbReference type="SAM" id="SignalP"/>
    </source>
</evidence>
<feature type="signal peptide" evidence="1">
    <location>
        <begin position="1"/>
        <end position="19"/>
    </location>
</feature>
<sequence length="141" mass="15305">MRFNCMAVVLAAAAGIARAAPAAAAAEALSNTLEGRNNFKYSCVPLWLDYTDKTILHAWCYASRGNLQRDFLPLNECLSNQDGKLVAAKNGNYGASCDLASCKLKGSVLSCKCKKFAQEPEDTSIELNDIITNKNGKMRCF</sequence>
<feature type="chain" id="PRO_5007877996" evidence="1">
    <location>
        <begin position="20"/>
        <end position="141"/>
    </location>
</feature>
<dbReference type="InterPro" id="IPR011058">
    <property type="entry name" value="Cyanovirin-N"/>
</dbReference>
<dbReference type="SUPFAM" id="SSF51322">
    <property type="entry name" value="Cyanovirin-N"/>
    <property type="match status" value="1"/>
</dbReference>
<name>A0A166NVX8_9HYPO</name>
<dbReference type="SMART" id="SM01111">
    <property type="entry name" value="CVNH"/>
    <property type="match status" value="1"/>
</dbReference>
<keyword evidence="1" id="KW-0732">Signal</keyword>
<dbReference type="Gene3D" id="2.30.60.10">
    <property type="entry name" value="Cyanovirin-N"/>
    <property type="match status" value="1"/>
</dbReference>
<evidence type="ECO:0000259" key="2">
    <source>
        <dbReference type="SMART" id="SM01111"/>
    </source>
</evidence>
<comment type="caution">
    <text evidence="3">The sequence shown here is derived from an EMBL/GenBank/DDBJ whole genome shotgun (WGS) entry which is preliminary data.</text>
</comment>
<evidence type="ECO:0000313" key="3">
    <source>
        <dbReference type="EMBL" id="KZZ92800.1"/>
    </source>
</evidence>
<proteinExistence type="predicted"/>
<dbReference type="EMBL" id="AZGY01000014">
    <property type="protein sequence ID" value="KZZ92800.1"/>
    <property type="molecule type" value="Genomic_DNA"/>
</dbReference>
<organism evidence="3 4">
    <name type="scientific">Moelleriella libera RCEF 2490</name>
    <dbReference type="NCBI Taxonomy" id="1081109"/>
    <lineage>
        <taxon>Eukaryota</taxon>
        <taxon>Fungi</taxon>
        <taxon>Dikarya</taxon>
        <taxon>Ascomycota</taxon>
        <taxon>Pezizomycotina</taxon>
        <taxon>Sordariomycetes</taxon>
        <taxon>Hypocreomycetidae</taxon>
        <taxon>Hypocreales</taxon>
        <taxon>Clavicipitaceae</taxon>
        <taxon>Moelleriella</taxon>
    </lineage>
</organism>
<dbReference type="AlphaFoldDB" id="A0A166NVX8"/>
<reference evidence="3 4" key="1">
    <citation type="journal article" date="2016" name="Genome Biol. Evol.">
        <title>Divergent and convergent evolution of fungal pathogenicity.</title>
        <authorList>
            <person name="Shang Y."/>
            <person name="Xiao G."/>
            <person name="Zheng P."/>
            <person name="Cen K."/>
            <person name="Zhan S."/>
            <person name="Wang C."/>
        </authorList>
    </citation>
    <scope>NUCLEOTIDE SEQUENCE [LARGE SCALE GENOMIC DNA]</scope>
    <source>
        <strain evidence="3 4">RCEF 2490</strain>
    </source>
</reference>
<dbReference type="Pfam" id="PF08881">
    <property type="entry name" value="CVNH"/>
    <property type="match status" value="1"/>
</dbReference>
<protein>
    <submittedName>
        <fullName evidence="3">Cyanovirin-N</fullName>
    </submittedName>
</protein>
<dbReference type="InterPro" id="IPR036673">
    <property type="entry name" value="Cyanovirin-N_sf"/>
</dbReference>
<evidence type="ECO:0000313" key="4">
    <source>
        <dbReference type="Proteomes" id="UP000078544"/>
    </source>
</evidence>
<dbReference type="OrthoDB" id="2947935at2759"/>
<feature type="domain" description="Cyanovirin-N" evidence="2">
    <location>
        <begin position="38"/>
        <end position="140"/>
    </location>
</feature>
<keyword evidence="4" id="KW-1185">Reference proteome</keyword>
<gene>
    <name evidence="3" type="ORF">AAL_05832</name>
</gene>